<keyword evidence="2" id="KW-1185">Reference proteome</keyword>
<protein>
    <submittedName>
        <fullName evidence="1">Uncharacterized protein</fullName>
    </submittedName>
</protein>
<comment type="caution">
    <text evidence="1">The sequence shown here is derived from an EMBL/GenBank/DDBJ whole genome shotgun (WGS) entry which is preliminary data.</text>
</comment>
<proteinExistence type="predicted"/>
<accession>A0ABY0SZE0</accession>
<feature type="non-terminal residue" evidence="1">
    <location>
        <position position="1"/>
    </location>
</feature>
<name>A0ABY0SZE0_9RHOB</name>
<dbReference type="EMBL" id="FNJD01000041">
    <property type="protein sequence ID" value="SDP77529.1"/>
    <property type="molecule type" value="Genomic_DNA"/>
</dbReference>
<gene>
    <name evidence="1" type="ORF">SAMN04488512_14110</name>
</gene>
<organism evidence="1 2">
    <name type="scientific">Sulfitobacter litoralis</name>
    <dbReference type="NCBI Taxonomy" id="335975"/>
    <lineage>
        <taxon>Bacteria</taxon>
        <taxon>Pseudomonadati</taxon>
        <taxon>Pseudomonadota</taxon>
        <taxon>Alphaproteobacteria</taxon>
        <taxon>Rhodobacterales</taxon>
        <taxon>Roseobacteraceae</taxon>
        <taxon>Sulfitobacter</taxon>
    </lineage>
</organism>
<evidence type="ECO:0000313" key="2">
    <source>
        <dbReference type="Proteomes" id="UP000198646"/>
    </source>
</evidence>
<dbReference type="Proteomes" id="UP000198646">
    <property type="component" value="Unassembled WGS sequence"/>
</dbReference>
<evidence type="ECO:0000313" key="1">
    <source>
        <dbReference type="EMBL" id="SDP77529.1"/>
    </source>
</evidence>
<reference evidence="1 2" key="1">
    <citation type="submission" date="2016-10" db="EMBL/GenBank/DDBJ databases">
        <authorList>
            <person name="Varghese N."/>
            <person name="Submissions S."/>
        </authorList>
    </citation>
    <scope>NUCLEOTIDE SEQUENCE [LARGE SCALE GENOMIC DNA]</scope>
    <source>
        <strain evidence="1 2">DSM 17584</strain>
    </source>
</reference>
<sequence length="55" mass="6225">LRHLDLLIDKMNQKSSLIQILKSVPRVLTSDTQKIGHSPQFVGSGVPLQYPSRKR</sequence>